<dbReference type="AlphaFoldDB" id="A0A1W1XVY0"/>
<dbReference type="Proteomes" id="UP000192783">
    <property type="component" value="Unassembled WGS sequence"/>
</dbReference>
<comment type="function">
    <text evidence="6">Involved in the biosynthesis of the thiazole moiety of thiamine. Catalyzes the conversion of NAD and glycine to adenosine diphosphate 5-(2-hydroxyethyl)-4-methylthiazole-2-carboxylate (ADT), an adenylated thiazole intermediate, using free sulfide as a source of sulfur.</text>
</comment>
<comment type="cofactor">
    <cofactor evidence="6">
        <name>Fe(2+)</name>
        <dbReference type="ChEBI" id="CHEBI:29033"/>
    </cofactor>
</comment>
<feature type="binding site" description="in other chain" evidence="6">
    <location>
        <position position="224"/>
    </location>
    <ligand>
        <name>NAD(+)</name>
        <dbReference type="ChEBI" id="CHEBI:57540"/>
        <note>ligand shared between two adjacent protomers</note>
    </ligand>
</feature>
<feature type="binding site" evidence="6">
    <location>
        <begin position="153"/>
        <end position="155"/>
    </location>
    <ligand>
        <name>NAD(+)</name>
        <dbReference type="ChEBI" id="CHEBI:57540"/>
        <note>ligand shared between two adjacent protomers</note>
    </ligand>
</feature>
<dbReference type="UniPathway" id="UPA00060"/>
<sequence length="259" mass="27800">MALDERIITRAIMDRYIAKLKEAIDLDVAIVGAGPSGLVAGMLLAEAGKKVALFERKLSVGGGMWGGGMLFNEIVVQEEAKTILDQVGIRAQHYTDGYYTADAVESVSTLTSRSVKAGARIFNCVSVEDVMMRPERIMGLVLNWSAVEMAGLHVDPLAVRCQVVVDATGHDTEVVKVVERKVPGSLSTPSGKRAGERSMWAEEAERLTLENTCQVYPGLYVAGMAANATFGGPRMGPIFGGMLLSGQKVARLILEQLQS</sequence>
<comment type="catalytic activity">
    <reaction evidence="6">
        <text>hydrogen sulfide + glycine + NAD(+) = ADP-5-ethyl-4-methylthiazole-2-carboxylate + nicotinamide + 3 H2O + H(+)</text>
        <dbReference type="Rhea" id="RHEA:55704"/>
        <dbReference type="ChEBI" id="CHEBI:15377"/>
        <dbReference type="ChEBI" id="CHEBI:15378"/>
        <dbReference type="ChEBI" id="CHEBI:17154"/>
        <dbReference type="ChEBI" id="CHEBI:29919"/>
        <dbReference type="ChEBI" id="CHEBI:57305"/>
        <dbReference type="ChEBI" id="CHEBI:57540"/>
        <dbReference type="ChEBI" id="CHEBI:139151"/>
        <dbReference type="EC" id="2.4.2.59"/>
    </reaction>
</comment>
<dbReference type="GO" id="GO:0009228">
    <property type="term" value="P:thiamine biosynthetic process"/>
    <property type="evidence" value="ECO:0007669"/>
    <property type="project" value="UniProtKB-KW"/>
</dbReference>
<keyword evidence="1 6" id="KW-0808">Transferase</keyword>
<evidence type="ECO:0000256" key="5">
    <source>
        <dbReference type="ARBA" id="ARBA00023027"/>
    </source>
</evidence>
<comment type="caution">
    <text evidence="6">Lacks conserved residue(s) required for the propagation of feature annotation.</text>
</comment>
<dbReference type="STRING" id="1121390.SAMN02746041_03153"/>
<dbReference type="EC" id="2.4.2.59" evidence="6"/>
<feature type="binding site" evidence="6">
    <location>
        <position position="155"/>
    </location>
    <ligand>
        <name>Fe cation</name>
        <dbReference type="ChEBI" id="CHEBI:24875"/>
        <note>ligand shared between two adjacent protomers</note>
    </ligand>
</feature>
<dbReference type="InterPro" id="IPR036188">
    <property type="entry name" value="FAD/NAD-bd_sf"/>
</dbReference>
<evidence type="ECO:0000256" key="6">
    <source>
        <dbReference type="HAMAP-Rule" id="MF_00304"/>
    </source>
</evidence>
<evidence type="ECO:0000256" key="3">
    <source>
        <dbReference type="ARBA" id="ARBA00022977"/>
    </source>
</evidence>
<dbReference type="OrthoDB" id="9777740at2"/>
<dbReference type="Gene3D" id="3.50.50.60">
    <property type="entry name" value="FAD/NAD(P)-binding domain"/>
    <property type="match status" value="1"/>
</dbReference>
<evidence type="ECO:0000256" key="1">
    <source>
        <dbReference type="ARBA" id="ARBA00022679"/>
    </source>
</evidence>
<comment type="similarity">
    <text evidence="6">Belongs to the THI4 family.</text>
</comment>
<evidence type="ECO:0000256" key="2">
    <source>
        <dbReference type="ARBA" id="ARBA00022723"/>
    </source>
</evidence>
<keyword evidence="5 6" id="KW-0520">NAD</keyword>
<feature type="binding site" description="in other chain" evidence="6">
    <location>
        <position position="127"/>
    </location>
    <ligand>
        <name>NAD(+)</name>
        <dbReference type="ChEBI" id="CHEBI:57540"/>
        <note>ligand shared between two adjacent protomers</note>
    </ligand>
</feature>
<dbReference type="GO" id="GO:0005506">
    <property type="term" value="F:iron ion binding"/>
    <property type="evidence" value="ECO:0007669"/>
    <property type="project" value="UniProtKB-UniRule"/>
</dbReference>
<keyword evidence="8" id="KW-1185">Reference proteome</keyword>
<keyword evidence="3 6" id="KW-0784">Thiamine biosynthesis</keyword>
<dbReference type="InterPro" id="IPR022828">
    <property type="entry name" value="Thi4_prok"/>
</dbReference>
<feature type="binding site" description="in other chain" evidence="6">
    <location>
        <position position="36"/>
    </location>
    <ligand>
        <name>NAD(+)</name>
        <dbReference type="ChEBI" id="CHEBI:57540"/>
        <note>ligand shared between two adjacent protomers</note>
    </ligand>
</feature>
<evidence type="ECO:0000256" key="4">
    <source>
        <dbReference type="ARBA" id="ARBA00023004"/>
    </source>
</evidence>
<accession>A0A1W1XVY0</accession>
<dbReference type="EMBL" id="FWXF01000026">
    <property type="protein sequence ID" value="SMC28012.1"/>
    <property type="molecule type" value="Genomic_DNA"/>
</dbReference>
<proteinExistence type="inferred from homology"/>
<reference evidence="7 8" key="1">
    <citation type="submission" date="2017-04" db="EMBL/GenBank/DDBJ databases">
        <authorList>
            <person name="Afonso C.L."/>
            <person name="Miller P.J."/>
            <person name="Scott M.A."/>
            <person name="Spackman E."/>
            <person name="Goraichik I."/>
            <person name="Dimitrov K.M."/>
            <person name="Suarez D.L."/>
            <person name="Swayne D.E."/>
        </authorList>
    </citation>
    <scope>NUCLEOTIDE SEQUENCE [LARGE SCALE GENOMIC DNA]</scope>
    <source>
        <strain evidence="7 8">DSM 13146</strain>
    </source>
</reference>
<feature type="binding site" description="in other chain" evidence="6">
    <location>
        <position position="63"/>
    </location>
    <ligand>
        <name>NAD(+)</name>
        <dbReference type="ChEBI" id="CHEBI:57540"/>
        <note>ligand shared between two adjacent protomers</note>
    </ligand>
</feature>
<feature type="binding site" description="in other chain" evidence="6">
    <location>
        <position position="170"/>
    </location>
    <ligand>
        <name>Fe cation</name>
        <dbReference type="ChEBI" id="CHEBI:24875"/>
        <note>ligand shared between two adjacent protomers</note>
    </ligand>
</feature>
<dbReference type="PRINTS" id="PR00419">
    <property type="entry name" value="ADXRDTASE"/>
</dbReference>
<comment type="pathway">
    <text evidence="6">Cofactor biosynthesis; thiamine diphosphate biosynthesis.</text>
</comment>
<feature type="binding site" description="in other chain" evidence="6">
    <location>
        <begin position="55"/>
        <end position="56"/>
    </location>
    <ligand>
        <name>NAD(+)</name>
        <dbReference type="ChEBI" id="CHEBI:57540"/>
        <note>ligand shared between two adjacent protomers</note>
    </ligand>
</feature>
<organism evidence="7 8">
    <name type="scientific">Desulfacinum hydrothermale DSM 13146</name>
    <dbReference type="NCBI Taxonomy" id="1121390"/>
    <lineage>
        <taxon>Bacteria</taxon>
        <taxon>Pseudomonadati</taxon>
        <taxon>Thermodesulfobacteriota</taxon>
        <taxon>Syntrophobacteria</taxon>
        <taxon>Syntrophobacterales</taxon>
        <taxon>Syntrophobacteraceae</taxon>
        <taxon>Desulfacinum</taxon>
    </lineage>
</organism>
<dbReference type="GO" id="GO:0016763">
    <property type="term" value="F:pentosyltransferase activity"/>
    <property type="evidence" value="ECO:0007669"/>
    <property type="project" value="UniProtKB-UniRule"/>
</dbReference>
<dbReference type="InterPro" id="IPR002922">
    <property type="entry name" value="Thi4_fam"/>
</dbReference>
<dbReference type="RefSeq" id="WP_084059039.1">
    <property type="nucleotide sequence ID" value="NZ_FWXF01000026.1"/>
</dbReference>
<dbReference type="GO" id="GO:0052837">
    <property type="term" value="P:thiazole biosynthetic process"/>
    <property type="evidence" value="ECO:0007669"/>
    <property type="project" value="UniProtKB-UniRule"/>
</dbReference>
<dbReference type="GO" id="GO:0009229">
    <property type="term" value="P:thiamine diphosphate biosynthetic process"/>
    <property type="evidence" value="ECO:0007669"/>
    <property type="project" value="UniProtKB-UniRule"/>
</dbReference>
<keyword evidence="4 6" id="KW-0408">Iron</keyword>
<feature type="binding site" evidence="6">
    <location>
        <position position="234"/>
    </location>
    <ligand>
        <name>glycine</name>
        <dbReference type="ChEBI" id="CHEBI:57305"/>
    </ligand>
</feature>
<dbReference type="PANTHER" id="PTHR43422">
    <property type="entry name" value="THIAMINE THIAZOLE SYNTHASE"/>
    <property type="match status" value="1"/>
</dbReference>
<evidence type="ECO:0000313" key="8">
    <source>
        <dbReference type="Proteomes" id="UP000192783"/>
    </source>
</evidence>
<dbReference type="SUPFAM" id="SSF51905">
    <property type="entry name" value="FAD/NAD(P)-binding domain"/>
    <property type="match status" value="1"/>
</dbReference>
<dbReference type="HAMAP" id="MF_00304">
    <property type="entry name" value="Thi4"/>
    <property type="match status" value="1"/>
</dbReference>
<keyword evidence="2 6" id="KW-0479">Metal-binding</keyword>
<evidence type="ECO:0000313" key="7">
    <source>
        <dbReference type="EMBL" id="SMC28012.1"/>
    </source>
</evidence>
<dbReference type="NCBIfam" id="TIGR00292">
    <property type="entry name" value="sulfide-dependent adenosine diphosphate thiazole synthase"/>
    <property type="match status" value="1"/>
</dbReference>
<comment type="subunit">
    <text evidence="6">Homooctamer; tetramer of dimers.</text>
</comment>
<dbReference type="PANTHER" id="PTHR43422:SF3">
    <property type="entry name" value="THIAMINE THIAZOLE SYNTHASE"/>
    <property type="match status" value="1"/>
</dbReference>
<gene>
    <name evidence="6" type="primary">thi4</name>
    <name evidence="7" type="ORF">SAMN02746041_03153</name>
</gene>
<dbReference type="Pfam" id="PF01946">
    <property type="entry name" value="Thi4"/>
    <property type="match status" value="1"/>
</dbReference>
<name>A0A1W1XVY0_9BACT</name>
<protein>
    <recommendedName>
        <fullName evidence="6">Thiamine thiazole synthase</fullName>
        <ecNumber evidence="6">2.4.2.59</ecNumber>
    </recommendedName>
</protein>